<comment type="caution">
    <text evidence="4">The sequence shown here is derived from an EMBL/GenBank/DDBJ whole genome shotgun (WGS) entry which is preliminary data.</text>
</comment>
<sequence length="204" mass="22183">MTHYFETPTGDDRRRRIDVRFWDTDWTFTTAAGVFSGDGLDLGTAVLLRTHTPDSASRRILDLGCGYGVLAVAAASAAPDARVDAVDTNERALALTRLNADAHGVGHRVHATLPEDADPDARYDEIWSNPPIRIGKEALHALLLHWLARLAPGGVARLVVGRNLGADSLQRWLGEQGYRCDRTASAKGFRVFEVAPLVSEPSSD</sequence>
<name>A0A4Q9KFC8_9ACTN</name>
<reference evidence="4 5" key="1">
    <citation type="submission" date="2019-01" db="EMBL/GenBank/DDBJ databases">
        <title>Lactibacter flavus gen. nov., sp. nov., a novel bacterium of the family Propionibacteriaceae isolated from raw milk and dairy products.</title>
        <authorList>
            <person name="Huptas C."/>
            <person name="Wenning M."/>
            <person name="Breitenwieser F."/>
            <person name="Doll E."/>
            <person name="Von Neubeck M."/>
            <person name="Busse H.-J."/>
            <person name="Scherer S."/>
        </authorList>
    </citation>
    <scope>NUCLEOTIDE SEQUENCE [LARGE SCALE GENOMIC DNA]</scope>
    <source>
        <strain evidence="4 5">KCTC 33808</strain>
    </source>
</reference>
<evidence type="ECO:0000256" key="2">
    <source>
        <dbReference type="ARBA" id="ARBA00022679"/>
    </source>
</evidence>
<dbReference type="OrthoDB" id="9764961at2"/>
<dbReference type="InterPro" id="IPR046977">
    <property type="entry name" value="RsmC/RlmG"/>
</dbReference>
<proteinExistence type="predicted"/>
<organism evidence="4 5">
    <name type="scientific">Propioniciclava sinopodophylli</name>
    <dbReference type="NCBI Taxonomy" id="1837344"/>
    <lineage>
        <taxon>Bacteria</taxon>
        <taxon>Bacillati</taxon>
        <taxon>Actinomycetota</taxon>
        <taxon>Actinomycetes</taxon>
        <taxon>Propionibacteriales</taxon>
        <taxon>Propionibacteriaceae</taxon>
        <taxon>Propioniciclava</taxon>
    </lineage>
</organism>
<dbReference type="RefSeq" id="WP_131167410.1">
    <property type="nucleotide sequence ID" value="NZ_SDMQ01000003.1"/>
</dbReference>
<dbReference type="GO" id="GO:0032259">
    <property type="term" value="P:methylation"/>
    <property type="evidence" value="ECO:0007669"/>
    <property type="project" value="UniProtKB-KW"/>
</dbReference>
<keyword evidence="5" id="KW-1185">Reference proteome</keyword>
<evidence type="ECO:0000313" key="5">
    <source>
        <dbReference type="Proteomes" id="UP000292373"/>
    </source>
</evidence>
<feature type="domain" description="Methyltransferase small" evidence="3">
    <location>
        <begin position="26"/>
        <end position="192"/>
    </location>
</feature>
<protein>
    <submittedName>
        <fullName evidence="4">Methyltransferase domain-containing protein</fullName>
    </submittedName>
</protein>
<dbReference type="CDD" id="cd02440">
    <property type="entry name" value="AdoMet_MTases"/>
    <property type="match status" value="1"/>
</dbReference>
<dbReference type="PANTHER" id="PTHR47816">
    <property type="entry name" value="RIBOSOMAL RNA SMALL SUBUNIT METHYLTRANSFERASE C"/>
    <property type="match status" value="1"/>
</dbReference>
<dbReference type="Gene3D" id="3.40.50.150">
    <property type="entry name" value="Vaccinia Virus protein VP39"/>
    <property type="match status" value="1"/>
</dbReference>
<dbReference type="SUPFAM" id="SSF53335">
    <property type="entry name" value="S-adenosyl-L-methionine-dependent methyltransferases"/>
    <property type="match status" value="1"/>
</dbReference>
<gene>
    <name evidence="4" type="ORF">ET989_04775</name>
</gene>
<dbReference type="AlphaFoldDB" id="A0A4Q9KFC8"/>
<keyword evidence="1 4" id="KW-0489">Methyltransferase</keyword>
<evidence type="ECO:0000259" key="3">
    <source>
        <dbReference type="Pfam" id="PF05175"/>
    </source>
</evidence>
<keyword evidence="2 4" id="KW-0808">Transferase</keyword>
<evidence type="ECO:0000256" key="1">
    <source>
        <dbReference type="ARBA" id="ARBA00022603"/>
    </source>
</evidence>
<dbReference type="InterPro" id="IPR007848">
    <property type="entry name" value="Small_mtfrase_dom"/>
</dbReference>
<dbReference type="EMBL" id="SDMQ01000003">
    <property type="protein sequence ID" value="TBT86625.1"/>
    <property type="molecule type" value="Genomic_DNA"/>
</dbReference>
<evidence type="ECO:0000313" key="4">
    <source>
        <dbReference type="EMBL" id="TBT86625.1"/>
    </source>
</evidence>
<accession>A0A4Q9KFC8</accession>
<dbReference type="GO" id="GO:0008757">
    <property type="term" value="F:S-adenosylmethionine-dependent methyltransferase activity"/>
    <property type="evidence" value="ECO:0007669"/>
    <property type="project" value="InterPro"/>
</dbReference>
<dbReference type="Proteomes" id="UP000292373">
    <property type="component" value="Unassembled WGS sequence"/>
</dbReference>
<dbReference type="PANTHER" id="PTHR47816:SF4">
    <property type="entry name" value="RIBOSOMAL RNA SMALL SUBUNIT METHYLTRANSFERASE C"/>
    <property type="match status" value="1"/>
</dbReference>
<dbReference type="InterPro" id="IPR029063">
    <property type="entry name" value="SAM-dependent_MTases_sf"/>
</dbReference>
<dbReference type="Pfam" id="PF05175">
    <property type="entry name" value="MTS"/>
    <property type="match status" value="1"/>
</dbReference>